<keyword evidence="1" id="KW-0597">Phosphoprotein</keyword>
<dbReference type="RefSeq" id="WP_378279833.1">
    <property type="nucleotide sequence ID" value="NZ_JBHSON010000003.1"/>
</dbReference>
<dbReference type="SUPFAM" id="SSF49879">
    <property type="entry name" value="SMAD/FHA domain"/>
    <property type="match status" value="1"/>
</dbReference>
<protein>
    <recommendedName>
        <fullName evidence="2">FHA domain-containing protein</fullName>
    </recommendedName>
</protein>
<evidence type="ECO:0000259" key="2">
    <source>
        <dbReference type="PROSITE" id="PS50006"/>
    </source>
</evidence>
<dbReference type="InterPro" id="IPR000253">
    <property type="entry name" value="FHA_dom"/>
</dbReference>
<dbReference type="EMBL" id="JBHSON010000003">
    <property type="protein sequence ID" value="MFC5744558.1"/>
    <property type="molecule type" value="Genomic_DNA"/>
</dbReference>
<proteinExistence type="predicted"/>
<reference evidence="4" key="1">
    <citation type="journal article" date="2019" name="Int. J. Syst. Evol. Microbiol.">
        <title>The Global Catalogue of Microorganisms (GCM) 10K type strain sequencing project: providing services to taxonomists for standard genome sequencing and annotation.</title>
        <authorList>
            <consortium name="The Broad Institute Genomics Platform"/>
            <consortium name="The Broad Institute Genome Sequencing Center for Infectious Disease"/>
            <person name="Wu L."/>
            <person name="Ma J."/>
        </authorList>
    </citation>
    <scope>NUCLEOTIDE SEQUENCE [LARGE SCALE GENOMIC DNA]</scope>
    <source>
        <strain evidence="4">KCTC 42087</strain>
    </source>
</reference>
<dbReference type="Proteomes" id="UP001596074">
    <property type="component" value="Unassembled WGS sequence"/>
</dbReference>
<gene>
    <name evidence="3" type="ORF">ACFPZN_02900</name>
</gene>
<accession>A0ABW0ZPW2</accession>
<dbReference type="InterPro" id="IPR008984">
    <property type="entry name" value="SMAD_FHA_dom_sf"/>
</dbReference>
<dbReference type="PROSITE" id="PS50006">
    <property type="entry name" value="FHA_DOMAIN"/>
    <property type="match status" value="1"/>
</dbReference>
<feature type="domain" description="FHA" evidence="2">
    <location>
        <begin position="53"/>
        <end position="104"/>
    </location>
</feature>
<evidence type="ECO:0000313" key="4">
    <source>
        <dbReference type="Proteomes" id="UP001596074"/>
    </source>
</evidence>
<comment type="caution">
    <text evidence="3">The sequence shown here is derived from an EMBL/GenBank/DDBJ whole genome shotgun (WGS) entry which is preliminary data.</text>
</comment>
<evidence type="ECO:0000313" key="3">
    <source>
        <dbReference type="EMBL" id="MFC5744558.1"/>
    </source>
</evidence>
<organism evidence="3 4">
    <name type="scientific">Actinomadura rugatobispora</name>
    <dbReference type="NCBI Taxonomy" id="1994"/>
    <lineage>
        <taxon>Bacteria</taxon>
        <taxon>Bacillati</taxon>
        <taxon>Actinomycetota</taxon>
        <taxon>Actinomycetes</taxon>
        <taxon>Streptosporangiales</taxon>
        <taxon>Thermomonosporaceae</taxon>
        <taxon>Actinomadura</taxon>
    </lineage>
</organism>
<name>A0ABW0ZPW2_9ACTN</name>
<evidence type="ECO:0000256" key="1">
    <source>
        <dbReference type="ARBA" id="ARBA00022553"/>
    </source>
</evidence>
<keyword evidence="4" id="KW-1185">Reference proteome</keyword>
<sequence length="270" mass="29635">MVLAMPKRSNKVDILPKEAGSLAHGLPPAQPGTLFVMGLNGGMSVAPGARFDLLFGRCEPDVHVCVGGNDPHVSRRHGYITAEGSRWILHNTGRLAIRFPGSRLVLGGHRAELPVAYTPLFIVAPRQEHLLEVRIATKAATRNRAERHEADTCDADQWELSDAEHLVLVCLSQRYLRQEPHPQPLTWAQVADELSRLQPGGRWTSKRAAHIVTDVRKRLSPKVYGLVEEEVPPPLGNTLNHNLITELLVTATIAQSDLALLDGAPRTSES</sequence>